<evidence type="ECO:0000256" key="4">
    <source>
        <dbReference type="ARBA" id="ARBA00022968"/>
    </source>
</evidence>
<dbReference type="SMART" id="SM00192">
    <property type="entry name" value="LDLa"/>
    <property type="match status" value="1"/>
</dbReference>
<keyword evidence="12" id="KW-1185">Reference proteome</keyword>
<evidence type="ECO:0000256" key="2">
    <source>
        <dbReference type="ARBA" id="ARBA00022475"/>
    </source>
</evidence>
<dbReference type="Proteomes" id="UP000694381">
    <property type="component" value="Unassembled WGS sequence"/>
</dbReference>
<dbReference type="InterPro" id="IPR036055">
    <property type="entry name" value="LDL_receptor-like_sf"/>
</dbReference>
<dbReference type="PANTHER" id="PTHR24251:SF30">
    <property type="entry name" value="MEMBRANE FRIZZLED-RELATED PROTEIN"/>
    <property type="match status" value="1"/>
</dbReference>
<reference evidence="11" key="2">
    <citation type="submission" date="2025-09" db="UniProtKB">
        <authorList>
            <consortium name="Ensembl"/>
        </authorList>
    </citation>
    <scope>IDENTIFICATION</scope>
</reference>
<dbReference type="GO" id="GO:0007601">
    <property type="term" value="P:visual perception"/>
    <property type="evidence" value="ECO:0007669"/>
    <property type="project" value="Ensembl"/>
</dbReference>
<accession>A0A8C6S7F9</accession>
<dbReference type="GO" id="GO:0005886">
    <property type="term" value="C:plasma membrane"/>
    <property type="evidence" value="ECO:0007669"/>
    <property type="project" value="UniProtKB-SubCell"/>
</dbReference>
<keyword evidence="8" id="KW-0812">Transmembrane</keyword>
<feature type="domain" description="CUB" evidence="9">
    <location>
        <begin position="302"/>
        <end position="415"/>
    </location>
</feature>
<dbReference type="InterPro" id="IPR023415">
    <property type="entry name" value="LDLR_class-A_CS"/>
</dbReference>
<evidence type="ECO:0000256" key="6">
    <source>
        <dbReference type="ARBA" id="ARBA00023180"/>
    </source>
</evidence>
<dbReference type="SMART" id="SM00063">
    <property type="entry name" value="FRI"/>
    <property type="match status" value="1"/>
</dbReference>
<dbReference type="PANTHER" id="PTHR24251">
    <property type="entry name" value="OVOCHYMASE-RELATED"/>
    <property type="match status" value="1"/>
</dbReference>
<keyword evidence="3" id="KW-0677">Repeat</keyword>
<keyword evidence="4" id="KW-0735">Signal-anchor</keyword>
<comment type="caution">
    <text evidence="7">Lacks conserved residue(s) required for the propagation of feature annotation.</text>
</comment>
<keyword evidence="8" id="KW-0472">Membrane</keyword>
<dbReference type="Gene3D" id="4.10.400.10">
    <property type="entry name" value="Low-density Lipoprotein Receptor"/>
    <property type="match status" value="1"/>
</dbReference>
<dbReference type="OMA" id="WMCDLWR"/>
<dbReference type="InterPro" id="IPR036790">
    <property type="entry name" value="Frizzled_dom_sf"/>
</dbReference>
<feature type="domain" description="FZ" evidence="10">
    <location>
        <begin position="466"/>
        <end position="579"/>
    </location>
</feature>
<comment type="subcellular location">
    <subcellularLocation>
        <location evidence="1">Cell membrane</location>
        <topology evidence="1">Single-pass type II membrane protein</topology>
    </subcellularLocation>
</comment>
<dbReference type="GO" id="GO:0042462">
    <property type="term" value="P:eye photoreceptor cell development"/>
    <property type="evidence" value="ECO:0007669"/>
    <property type="project" value="Ensembl"/>
</dbReference>
<protein>
    <submittedName>
        <fullName evidence="11">Membrane frizzled-related protein</fullName>
    </submittedName>
</protein>
<dbReference type="InterPro" id="IPR035914">
    <property type="entry name" value="Sperma_CUB_dom_sf"/>
</dbReference>
<feature type="disulfide bond" evidence="7">
    <location>
        <begin position="280"/>
        <end position="295"/>
    </location>
</feature>
<feature type="transmembrane region" description="Helical" evidence="8">
    <location>
        <begin position="65"/>
        <end position="89"/>
    </location>
</feature>
<evidence type="ECO:0000313" key="12">
    <source>
        <dbReference type="Proteomes" id="UP000694381"/>
    </source>
</evidence>
<keyword evidence="2" id="KW-1003">Cell membrane</keyword>
<evidence type="ECO:0000256" key="7">
    <source>
        <dbReference type="PROSITE-ProRule" id="PRU00124"/>
    </source>
</evidence>
<dbReference type="SUPFAM" id="SSF49854">
    <property type="entry name" value="Spermadhesin, CUB domain"/>
    <property type="match status" value="2"/>
</dbReference>
<dbReference type="Ensembl" id="ENSNGAT00000032457.1">
    <property type="protein sequence ID" value="ENSNGAP00000026723.1"/>
    <property type="gene ID" value="ENSNGAG00000024285.1"/>
</dbReference>
<dbReference type="Pfam" id="PF01392">
    <property type="entry name" value="Fz"/>
    <property type="match status" value="1"/>
</dbReference>
<dbReference type="Pfam" id="PF00431">
    <property type="entry name" value="CUB"/>
    <property type="match status" value="2"/>
</dbReference>
<dbReference type="SUPFAM" id="SSF63501">
    <property type="entry name" value="Frizzled cysteine-rich domain"/>
    <property type="match status" value="1"/>
</dbReference>
<evidence type="ECO:0000313" key="11">
    <source>
        <dbReference type="Ensembl" id="ENSNGAP00000026723.1"/>
    </source>
</evidence>
<dbReference type="Gene3D" id="2.60.120.290">
    <property type="entry name" value="Spermadhesin, CUB domain"/>
    <property type="match status" value="2"/>
</dbReference>
<dbReference type="PROSITE" id="PS50038">
    <property type="entry name" value="FZ"/>
    <property type="match status" value="1"/>
</dbReference>
<dbReference type="CDD" id="cd07066">
    <property type="entry name" value="CRD_FZ"/>
    <property type="match status" value="1"/>
</dbReference>
<evidence type="ECO:0000259" key="9">
    <source>
        <dbReference type="PROSITE" id="PS01180"/>
    </source>
</evidence>
<dbReference type="Gene3D" id="1.10.2000.10">
    <property type="entry name" value="Frizzled cysteine-rich domain"/>
    <property type="match status" value="1"/>
</dbReference>
<evidence type="ECO:0000256" key="1">
    <source>
        <dbReference type="ARBA" id="ARBA00004401"/>
    </source>
</evidence>
<dbReference type="PROSITE" id="PS01180">
    <property type="entry name" value="CUB"/>
    <property type="match status" value="2"/>
</dbReference>
<sequence length="579" mass="63409">MKDYSDVILCPEATEMSNMEFCNPAFEAEVGSSCPLPALQQDTTNSLHVSQHGRRPRGLQPDCHFSWLFILLLSGLLLLLLGLLVPVILPQLQATSLPRATESPLPTQGLPIMGTTPTANPTTTTTYPATTGQQEAGMSPTHQTTCGGLLPGPRGFFSSPNYPDPYPPNSHCIWNIQVATDQAIQLKIKALNIQGVFSCSFDRLEITTESAGHLLRICGKVPPATFNINASHIRVAFISDSGIEGSGFQAWYQAVVPGHWSCAHNEFHCGQLCLQPDSVCDGLVNCADGSDETNCSSKISECGGNLIGLQGVFSSPNYPKQYPQQQFCAWHISVPVGHGVELQFHNFSLEAQEECKYDYMEVYETSNSGTFSLLGRFCGTKPLLHLVSSQHQVTVLFRTDDGVSNSGFSATYRAFNATESRFLWEELCQNGGCRDLQWMCDLWRNCKDNSNDNCSSPLIQPPVLACEPIQVEMCLGLSYNTTAFPNIWVGMATQAEVVDTLRGYKSLTNLPCYQNFQRFLCGLLVPRCTLLGNILPPCRSVCQEAEHQCQSGLALLGTPWPFNCNRLPEAVGLEACAQP</sequence>
<dbReference type="PRINTS" id="PR00261">
    <property type="entry name" value="LDLRECEPTOR"/>
</dbReference>
<dbReference type="InterPro" id="IPR002172">
    <property type="entry name" value="LDrepeatLR_classA_rpt"/>
</dbReference>
<dbReference type="Pfam" id="PF00057">
    <property type="entry name" value="Ldl_recept_a"/>
    <property type="match status" value="1"/>
</dbReference>
<dbReference type="FunFam" id="2.60.120.290:FF:000005">
    <property type="entry name" value="Procollagen C-endopeptidase enhancer 1"/>
    <property type="match status" value="1"/>
</dbReference>
<name>A0A8C6S7F9_NANGA</name>
<proteinExistence type="predicted"/>
<keyword evidence="6" id="KW-0325">Glycoprotein</keyword>
<dbReference type="SMART" id="SM00042">
    <property type="entry name" value="CUB"/>
    <property type="match status" value="2"/>
</dbReference>
<evidence type="ECO:0000256" key="8">
    <source>
        <dbReference type="SAM" id="Phobius"/>
    </source>
</evidence>
<dbReference type="GO" id="GO:0060041">
    <property type="term" value="P:retina development in camera-type eye"/>
    <property type="evidence" value="ECO:0007669"/>
    <property type="project" value="Ensembl"/>
</dbReference>
<dbReference type="InterPro" id="IPR000859">
    <property type="entry name" value="CUB_dom"/>
</dbReference>
<dbReference type="InterPro" id="IPR020067">
    <property type="entry name" value="Frizzled_dom"/>
</dbReference>
<gene>
    <name evidence="11" type="primary">Mfrp</name>
</gene>
<evidence type="ECO:0000256" key="3">
    <source>
        <dbReference type="ARBA" id="ARBA00022737"/>
    </source>
</evidence>
<dbReference type="GeneTree" id="ENSGT00940000154525"/>
<dbReference type="AlphaFoldDB" id="A0A8C6S7F9"/>
<reference evidence="11" key="1">
    <citation type="submission" date="2025-08" db="UniProtKB">
        <authorList>
            <consortium name="Ensembl"/>
        </authorList>
    </citation>
    <scope>IDENTIFICATION</scope>
</reference>
<organism evidence="11 12">
    <name type="scientific">Nannospalax galili</name>
    <name type="common">Northern Israeli blind subterranean mole rat</name>
    <name type="synonym">Spalax galili</name>
    <dbReference type="NCBI Taxonomy" id="1026970"/>
    <lineage>
        <taxon>Eukaryota</taxon>
        <taxon>Metazoa</taxon>
        <taxon>Chordata</taxon>
        <taxon>Craniata</taxon>
        <taxon>Vertebrata</taxon>
        <taxon>Euteleostomi</taxon>
        <taxon>Mammalia</taxon>
        <taxon>Eutheria</taxon>
        <taxon>Euarchontoglires</taxon>
        <taxon>Glires</taxon>
        <taxon>Rodentia</taxon>
        <taxon>Myomorpha</taxon>
        <taxon>Muroidea</taxon>
        <taxon>Spalacidae</taxon>
        <taxon>Spalacinae</taxon>
        <taxon>Nannospalax</taxon>
    </lineage>
</organism>
<dbReference type="FunFam" id="2.60.120.290:FF:000013">
    <property type="entry name" value="Membrane frizzled-related protein"/>
    <property type="match status" value="1"/>
</dbReference>
<dbReference type="CDD" id="cd00041">
    <property type="entry name" value="CUB"/>
    <property type="match status" value="2"/>
</dbReference>
<evidence type="ECO:0000256" key="5">
    <source>
        <dbReference type="ARBA" id="ARBA00023157"/>
    </source>
</evidence>
<dbReference type="PROSITE" id="PS01209">
    <property type="entry name" value="LDLRA_1"/>
    <property type="match status" value="1"/>
</dbReference>
<keyword evidence="8" id="KW-1133">Transmembrane helix</keyword>
<dbReference type="CDD" id="cd00112">
    <property type="entry name" value="LDLa"/>
    <property type="match status" value="1"/>
</dbReference>
<dbReference type="SUPFAM" id="SSF57424">
    <property type="entry name" value="LDL receptor-like module"/>
    <property type="match status" value="1"/>
</dbReference>
<keyword evidence="5 7" id="KW-1015">Disulfide bond</keyword>
<feature type="domain" description="CUB" evidence="9">
    <location>
        <begin position="146"/>
        <end position="255"/>
    </location>
</feature>
<evidence type="ECO:0000259" key="10">
    <source>
        <dbReference type="PROSITE" id="PS50038"/>
    </source>
</evidence>
<dbReference type="FunFam" id="1.10.2000.10:FF:000015">
    <property type="entry name" value="membrane frizzled-related protein"/>
    <property type="match status" value="1"/>
</dbReference>
<dbReference type="PROSITE" id="PS50068">
    <property type="entry name" value="LDLRA_2"/>
    <property type="match status" value="1"/>
</dbReference>